<name>A0A853KFF7_9BACL</name>
<dbReference type="AlphaFoldDB" id="A0A853KFF7"/>
<protein>
    <submittedName>
        <fullName evidence="1">Uncharacterized protein</fullName>
    </submittedName>
</protein>
<organism evidence="1 2">
    <name type="scientific">Ferroacidibacillus organovorans</name>
    <dbReference type="NCBI Taxonomy" id="1765683"/>
    <lineage>
        <taxon>Bacteria</taxon>
        <taxon>Bacillati</taxon>
        <taxon>Bacillota</taxon>
        <taxon>Bacilli</taxon>
        <taxon>Bacillales</taxon>
        <taxon>Alicyclobacillaceae</taxon>
        <taxon>Ferroacidibacillus</taxon>
    </lineage>
</organism>
<gene>
    <name evidence="1" type="ORF">AYW79_02355</name>
</gene>
<sequence length="123" mass="13558">MFIPPENQRMRRKSMRLNQKIDTHSGYFRRRLKSAGVVLLNVNVNLGGIRVGSMASDCGIFIGDNMQHGWDSHGKTNAGFGAVVGDGNQLLVWMSQLFDSDLIDAPIFDNDIKSPAMSYVQGG</sequence>
<evidence type="ECO:0000313" key="2">
    <source>
        <dbReference type="Proteomes" id="UP000077421"/>
    </source>
</evidence>
<proteinExistence type="predicted"/>
<reference evidence="1 2" key="1">
    <citation type="submission" date="2016-02" db="EMBL/GenBank/DDBJ databases">
        <title>Draft genome sequence of Acidibacillus ferrooxidans SLC66.</title>
        <authorList>
            <person name="Oliveira G."/>
            <person name="Nancucheo I."/>
            <person name="Dall'Agnol H."/>
            <person name="Johnson B."/>
            <person name="Oliveira R."/>
            <person name="Nunes G.L."/>
            <person name="Tzotzos G."/>
            <person name="Orellana S.C."/>
            <person name="Salim A.C."/>
            <person name="Araujo F.M."/>
        </authorList>
    </citation>
    <scope>NUCLEOTIDE SEQUENCE [LARGE SCALE GENOMIC DNA]</scope>
    <source>
        <strain evidence="1 2">SLC66</strain>
    </source>
</reference>
<comment type="caution">
    <text evidence="1">The sequence shown here is derived from an EMBL/GenBank/DDBJ whole genome shotgun (WGS) entry which is preliminary data.</text>
</comment>
<dbReference type="EMBL" id="LSUQ01000004">
    <property type="protein sequence ID" value="OAG95074.1"/>
    <property type="molecule type" value="Genomic_DNA"/>
</dbReference>
<accession>A0A853KFF7</accession>
<dbReference type="Proteomes" id="UP000077421">
    <property type="component" value="Unassembled WGS sequence"/>
</dbReference>
<evidence type="ECO:0000313" key="1">
    <source>
        <dbReference type="EMBL" id="OAG95074.1"/>
    </source>
</evidence>